<sequence length="153" mass="16837">MTVKVEVADSHIGARGARELVFRPHLLTNAVSWILLKSHGSPARPNLGILSILLRAGFITSAERRIWAELKYRDDRPVLNGMELVSKPSKPIFMEIGEIRRLCSGRRAQNIKPLGMGEGGTCVEARWRSGLSGTIAFGVRSVDLLLAYAALIF</sequence>
<dbReference type="STRING" id="5627.A0A1C7MM61"/>
<dbReference type="Proteomes" id="UP000092993">
    <property type="component" value="Unassembled WGS sequence"/>
</dbReference>
<keyword evidence="1" id="KW-0689">Ribosomal protein</keyword>
<keyword evidence="1" id="KW-0687">Ribonucleoprotein</keyword>
<dbReference type="SUPFAM" id="SSF56047">
    <property type="entry name" value="Ribosomal protein S8"/>
    <property type="match status" value="1"/>
</dbReference>
<dbReference type="GO" id="GO:0003735">
    <property type="term" value="F:structural constituent of ribosome"/>
    <property type="evidence" value="ECO:0007669"/>
    <property type="project" value="InterPro"/>
</dbReference>
<accession>A0A1C7MM61</accession>
<comment type="caution">
    <text evidence="1">The sequence shown here is derived from an EMBL/GenBank/DDBJ whole genome shotgun (WGS) entry which is preliminary data.</text>
</comment>
<organism evidence="1 2">
    <name type="scientific">Grifola frondosa</name>
    <name type="common">Maitake</name>
    <name type="synonym">Polyporus frondosus</name>
    <dbReference type="NCBI Taxonomy" id="5627"/>
    <lineage>
        <taxon>Eukaryota</taxon>
        <taxon>Fungi</taxon>
        <taxon>Dikarya</taxon>
        <taxon>Basidiomycota</taxon>
        <taxon>Agaricomycotina</taxon>
        <taxon>Agaricomycetes</taxon>
        <taxon>Polyporales</taxon>
        <taxon>Grifolaceae</taxon>
        <taxon>Grifola</taxon>
    </lineage>
</organism>
<keyword evidence="2" id="KW-1185">Reference proteome</keyword>
<dbReference type="AlphaFoldDB" id="A0A1C7MM61"/>
<name>A0A1C7MM61_GRIFR</name>
<proteinExistence type="predicted"/>
<reference evidence="1 2" key="1">
    <citation type="submission" date="2016-03" db="EMBL/GenBank/DDBJ databases">
        <title>Whole genome sequencing of Grifola frondosa 9006-11.</title>
        <authorList>
            <person name="Min B."/>
            <person name="Park H."/>
            <person name="Kim J.-G."/>
            <person name="Cho H."/>
            <person name="Oh Y.-L."/>
            <person name="Kong W.-S."/>
            <person name="Choi I.-G."/>
        </authorList>
    </citation>
    <scope>NUCLEOTIDE SEQUENCE [LARGE SCALE GENOMIC DNA]</scope>
    <source>
        <strain evidence="1 2">9006-11</strain>
    </source>
</reference>
<evidence type="ECO:0000313" key="2">
    <source>
        <dbReference type="Proteomes" id="UP000092993"/>
    </source>
</evidence>
<dbReference type="GO" id="GO:0006412">
    <property type="term" value="P:translation"/>
    <property type="evidence" value="ECO:0007669"/>
    <property type="project" value="InterPro"/>
</dbReference>
<dbReference type="OrthoDB" id="409928at2759"/>
<dbReference type="EMBL" id="LUGG01000002">
    <property type="protein sequence ID" value="OBZ77955.1"/>
    <property type="molecule type" value="Genomic_DNA"/>
</dbReference>
<gene>
    <name evidence="1" type="primary">MRPS8</name>
    <name evidence="1" type="ORF">A0H81_02073</name>
</gene>
<protein>
    <submittedName>
        <fullName evidence="1">37S ribosomal protein S8, mitochondrial</fullName>
    </submittedName>
</protein>
<evidence type="ECO:0000313" key="1">
    <source>
        <dbReference type="EMBL" id="OBZ77955.1"/>
    </source>
</evidence>
<dbReference type="GO" id="GO:0005840">
    <property type="term" value="C:ribosome"/>
    <property type="evidence" value="ECO:0007669"/>
    <property type="project" value="UniProtKB-KW"/>
</dbReference>
<dbReference type="InterPro" id="IPR035987">
    <property type="entry name" value="Ribosomal_uS8_sf"/>
</dbReference>